<dbReference type="InterPro" id="IPR045306">
    <property type="entry name" value="SDH-like"/>
</dbReference>
<organism evidence="18 19">
    <name type="scientific">Dactylonectria estremocensis</name>
    <dbReference type="NCBI Taxonomy" id="1079267"/>
    <lineage>
        <taxon>Eukaryota</taxon>
        <taxon>Fungi</taxon>
        <taxon>Dikarya</taxon>
        <taxon>Ascomycota</taxon>
        <taxon>Pezizomycotina</taxon>
        <taxon>Sordariomycetes</taxon>
        <taxon>Hypocreomycetidae</taxon>
        <taxon>Hypocreales</taxon>
        <taxon>Nectriaceae</taxon>
        <taxon>Dactylonectria</taxon>
    </lineage>
</organism>
<evidence type="ECO:0000256" key="15">
    <source>
        <dbReference type="ARBA" id="ARBA00049317"/>
    </source>
</evidence>
<feature type="domain" description="Enoyl reductase (ER)" evidence="17">
    <location>
        <begin position="12"/>
        <end position="351"/>
    </location>
</feature>
<evidence type="ECO:0000256" key="10">
    <source>
        <dbReference type="ARBA" id="ARBA00026119"/>
    </source>
</evidence>
<comment type="similarity">
    <text evidence="2 16">Belongs to the zinc-containing alcohol dehydrogenase family.</text>
</comment>
<comment type="pathway">
    <text evidence="12">Carbohydrate degradation; L-arabinose degradation via L-arabinitol; D-xylulose 5-phosphate from L-arabinose (fungal route): step 2/5.</text>
</comment>
<keyword evidence="5" id="KW-0119">Carbohydrate metabolism</keyword>
<evidence type="ECO:0000256" key="8">
    <source>
        <dbReference type="ARBA" id="ARBA00024843"/>
    </source>
</evidence>
<dbReference type="InterPro" id="IPR020843">
    <property type="entry name" value="ER"/>
</dbReference>
<comment type="cofactor">
    <cofactor evidence="1 16">
        <name>Zn(2+)</name>
        <dbReference type="ChEBI" id="CHEBI:29105"/>
    </cofactor>
</comment>
<dbReference type="FunFam" id="3.40.50.720:FF:000068">
    <property type="entry name" value="Sorbitol dehydrogenase"/>
    <property type="match status" value="1"/>
</dbReference>
<evidence type="ECO:0000256" key="2">
    <source>
        <dbReference type="ARBA" id="ARBA00008072"/>
    </source>
</evidence>
<evidence type="ECO:0000256" key="5">
    <source>
        <dbReference type="ARBA" id="ARBA00022935"/>
    </source>
</evidence>
<dbReference type="SUPFAM" id="SSF50129">
    <property type="entry name" value="GroES-like"/>
    <property type="match status" value="1"/>
</dbReference>
<dbReference type="GO" id="GO:0006062">
    <property type="term" value="P:sorbitol catabolic process"/>
    <property type="evidence" value="ECO:0007669"/>
    <property type="project" value="TreeGrafter"/>
</dbReference>
<evidence type="ECO:0000256" key="7">
    <source>
        <dbReference type="ARBA" id="ARBA00023027"/>
    </source>
</evidence>
<evidence type="ECO:0000256" key="11">
    <source>
        <dbReference type="ARBA" id="ARBA00030139"/>
    </source>
</evidence>
<evidence type="ECO:0000256" key="12">
    <source>
        <dbReference type="ARBA" id="ARBA00037881"/>
    </source>
</evidence>
<dbReference type="InterPro" id="IPR013154">
    <property type="entry name" value="ADH-like_N"/>
</dbReference>
<dbReference type="Pfam" id="PF00107">
    <property type="entry name" value="ADH_zinc_N"/>
    <property type="match status" value="1"/>
</dbReference>
<evidence type="ECO:0000256" key="1">
    <source>
        <dbReference type="ARBA" id="ARBA00001947"/>
    </source>
</evidence>
<dbReference type="InterPro" id="IPR036291">
    <property type="entry name" value="NAD(P)-bd_dom_sf"/>
</dbReference>
<dbReference type="InterPro" id="IPR011032">
    <property type="entry name" value="GroES-like_sf"/>
</dbReference>
<accession>A0A9P9IQS9</accession>
<evidence type="ECO:0000259" key="17">
    <source>
        <dbReference type="SMART" id="SM00829"/>
    </source>
</evidence>
<dbReference type="SMART" id="SM00829">
    <property type="entry name" value="PKS_ER"/>
    <property type="match status" value="1"/>
</dbReference>
<dbReference type="Gene3D" id="3.90.180.10">
    <property type="entry name" value="Medium-chain alcohol dehydrogenases, catalytic domain"/>
    <property type="match status" value="1"/>
</dbReference>
<keyword evidence="5" id="KW-0054">Arabinose catabolism</keyword>
<dbReference type="PROSITE" id="PS00059">
    <property type="entry name" value="ADH_ZINC"/>
    <property type="match status" value="1"/>
</dbReference>
<evidence type="ECO:0000313" key="19">
    <source>
        <dbReference type="Proteomes" id="UP000717696"/>
    </source>
</evidence>
<dbReference type="GO" id="GO:0003939">
    <property type="term" value="F:L-iditol 2-dehydrogenase (NAD+) activity"/>
    <property type="evidence" value="ECO:0007669"/>
    <property type="project" value="TreeGrafter"/>
</dbReference>
<comment type="pathway">
    <text evidence="9">Carbohydrate degradation; L-arabinose degradation via L-arabinitol; D-xylulose 5-phosphate from L-arabinose (fungal route): step 4/5.</text>
</comment>
<dbReference type="InterPro" id="IPR013149">
    <property type="entry name" value="ADH-like_C"/>
</dbReference>
<dbReference type="EC" id="1.1.1.9" evidence="10"/>
<evidence type="ECO:0000256" key="6">
    <source>
        <dbReference type="ARBA" id="ARBA00023002"/>
    </source>
</evidence>
<dbReference type="EMBL" id="JAGMUU010000022">
    <property type="protein sequence ID" value="KAH7127820.1"/>
    <property type="molecule type" value="Genomic_DNA"/>
</dbReference>
<dbReference type="OrthoDB" id="3941538at2759"/>
<reference evidence="18" key="1">
    <citation type="journal article" date="2021" name="Nat. Commun.">
        <title>Genetic determinants of endophytism in the Arabidopsis root mycobiome.</title>
        <authorList>
            <person name="Mesny F."/>
            <person name="Miyauchi S."/>
            <person name="Thiergart T."/>
            <person name="Pickel B."/>
            <person name="Atanasova L."/>
            <person name="Karlsson M."/>
            <person name="Huettel B."/>
            <person name="Barry K.W."/>
            <person name="Haridas S."/>
            <person name="Chen C."/>
            <person name="Bauer D."/>
            <person name="Andreopoulos W."/>
            <person name="Pangilinan J."/>
            <person name="LaButti K."/>
            <person name="Riley R."/>
            <person name="Lipzen A."/>
            <person name="Clum A."/>
            <person name="Drula E."/>
            <person name="Henrissat B."/>
            <person name="Kohler A."/>
            <person name="Grigoriev I.V."/>
            <person name="Martin F.M."/>
            <person name="Hacquard S."/>
        </authorList>
    </citation>
    <scope>NUCLEOTIDE SEQUENCE</scope>
    <source>
        <strain evidence="18">MPI-CAGE-AT-0021</strain>
    </source>
</reference>
<name>A0A9P9IQS9_9HYPO</name>
<keyword evidence="3 16" id="KW-0479">Metal-binding</keyword>
<dbReference type="GO" id="GO:0050019">
    <property type="term" value="F:L-arabinitol 4-dehydrogenase activity"/>
    <property type="evidence" value="ECO:0007669"/>
    <property type="project" value="UniProtKB-EC"/>
</dbReference>
<keyword evidence="19" id="KW-1185">Reference proteome</keyword>
<keyword evidence="7" id="KW-0520">NAD</keyword>
<dbReference type="AlphaFoldDB" id="A0A9P9IQS9"/>
<dbReference type="SUPFAM" id="SSF51735">
    <property type="entry name" value="NAD(P)-binding Rossmann-fold domains"/>
    <property type="match status" value="1"/>
</dbReference>
<comment type="caution">
    <text evidence="18">The sequence shown here is derived from an EMBL/GenBank/DDBJ whole genome shotgun (WGS) entry which is preliminary data.</text>
</comment>
<dbReference type="CDD" id="cd05285">
    <property type="entry name" value="sorbitol_DH"/>
    <property type="match status" value="1"/>
</dbReference>
<dbReference type="GO" id="GO:0008270">
    <property type="term" value="F:zinc ion binding"/>
    <property type="evidence" value="ECO:0007669"/>
    <property type="project" value="InterPro"/>
</dbReference>
<evidence type="ECO:0000256" key="4">
    <source>
        <dbReference type="ARBA" id="ARBA00022833"/>
    </source>
</evidence>
<dbReference type="Gene3D" id="3.40.50.720">
    <property type="entry name" value="NAD(P)-binding Rossmann-like Domain"/>
    <property type="match status" value="1"/>
</dbReference>
<dbReference type="InterPro" id="IPR002328">
    <property type="entry name" value="ADH_Zn_CS"/>
</dbReference>
<evidence type="ECO:0000256" key="9">
    <source>
        <dbReference type="ARBA" id="ARBA00025713"/>
    </source>
</evidence>
<evidence type="ECO:0000256" key="13">
    <source>
        <dbReference type="ARBA" id="ARBA00038954"/>
    </source>
</evidence>
<evidence type="ECO:0000256" key="16">
    <source>
        <dbReference type="RuleBase" id="RU361277"/>
    </source>
</evidence>
<comment type="function">
    <text evidence="8">Xylitol dehydrogenase which catalyzes the conversion of xylitol to D-xylulose. Xylose is a major component of hemicelluloses such as xylan. Most fungi utilize D-xylose via three enzymatic reactions, xylose reductase (XR), xylitol dehydrogenase (XDH), and xylulokinase, to form xylulose 5-phosphate, which enters pentose phosphate pathway.</text>
</comment>
<dbReference type="EC" id="1.1.1.12" evidence="13"/>
<evidence type="ECO:0000256" key="14">
    <source>
        <dbReference type="ARBA" id="ARBA00039783"/>
    </source>
</evidence>
<comment type="catalytic activity">
    <reaction evidence="15">
        <text>L-arabinitol + NAD(+) = L-xylulose + NADH + H(+)</text>
        <dbReference type="Rhea" id="RHEA:16381"/>
        <dbReference type="ChEBI" id="CHEBI:15378"/>
        <dbReference type="ChEBI" id="CHEBI:17399"/>
        <dbReference type="ChEBI" id="CHEBI:18403"/>
        <dbReference type="ChEBI" id="CHEBI:57540"/>
        <dbReference type="ChEBI" id="CHEBI:57945"/>
        <dbReference type="EC" id="1.1.1.12"/>
    </reaction>
</comment>
<proteinExistence type="inferred from homology"/>
<sequence>MAPNNLSCLLYGPGEARFEERPVPEITDPHEIVIRISYVGVCGSDVHFWKHGGVTRKVSEESPLVMGHEASGIVHSVGPDVTSVKPGDRVAIEPGFPCRRCRRCKAGRYNLCSKMQFAADPPRTHGTLARFFKIPEDFAYKIPDSLSLEEAVLVEPLSVAVHGVRLADVRPGQDVLVLGSGTIGLLVAATAKAFGAGNIFVVDINEKKLEFAKCFVDCATFVPAADSTPQENASRLQEEFHLDDGIDVVLECTGVESSAQTGIHASAPGGVFVQIGMGKPEQTLPMGAMCEKETVVKTSFRYAPGDYDIALGLLGSGRVSVKALISSVVPFESATEAWEKTMRGEGIKNLIRGVQD</sequence>
<gene>
    <name evidence="18" type="ORF">B0J13DRAFT_679364</name>
</gene>
<keyword evidence="4 16" id="KW-0862">Zinc</keyword>
<dbReference type="GO" id="GO:0019568">
    <property type="term" value="P:arabinose catabolic process"/>
    <property type="evidence" value="ECO:0007669"/>
    <property type="project" value="UniProtKB-KW"/>
</dbReference>
<keyword evidence="6" id="KW-0560">Oxidoreductase</keyword>
<dbReference type="Pfam" id="PF08240">
    <property type="entry name" value="ADH_N"/>
    <property type="match status" value="1"/>
</dbReference>
<protein>
    <recommendedName>
        <fullName evidence="14">L-arabinitol 4-dehydrogenase</fullName>
        <ecNumber evidence="13">1.1.1.12</ecNumber>
        <ecNumber evidence="10">1.1.1.9</ecNumber>
    </recommendedName>
    <alternativeName>
        <fullName evidence="11">Xylitol dehydrogenase A</fullName>
    </alternativeName>
</protein>
<dbReference type="PANTHER" id="PTHR43161">
    <property type="entry name" value="SORBITOL DEHYDROGENASE"/>
    <property type="match status" value="1"/>
</dbReference>
<evidence type="ECO:0000256" key="3">
    <source>
        <dbReference type="ARBA" id="ARBA00022723"/>
    </source>
</evidence>
<evidence type="ECO:0000313" key="18">
    <source>
        <dbReference type="EMBL" id="KAH7127820.1"/>
    </source>
</evidence>
<dbReference type="Proteomes" id="UP000717696">
    <property type="component" value="Unassembled WGS sequence"/>
</dbReference>
<dbReference type="GO" id="GO:0046526">
    <property type="term" value="F:D-xylulose reductase activity"/>
    <property type="evidence" value="ECO:0007669"/>
    <property type="project" value="UniProtKB-EC"/>
</dbReference>
<dbReference type="PANTHER" id="PTHR43161:SF9">
    <property type="entry name" value="SORBITOL DEHYDROGENASE"/>
    <property type="match status" value="1"/>
</dbReference>